<reference evidence="1" key="1">
    <citation type="submission" date="2021-06" db="EMBL/GenBank/DDBJ databases">
        <title>An adapted protocol for Saccharibacteria cultivation: two new species join this phylum of Candidate Phyla Radiations.</title>
        <authorList>
            <person name="Ibrahim A."/>
            <person name="Maatouk M."/>
            <person name="Zgheib R."/>
            <person name="Haddad G."/>
            <person name="Bou Khalil J."/>
            <person name="Raoult D."/>
            <person name="Bittar F."/>
        </authorList>
    </citation>
    <scope>NUCLEOTIDE SEQUENCE</scope>
    <source>
        <strain evidence="1">IHU1</strain>
    </source>
</reference>
<evidence type="ECO:0000313" key="1">
    <source>
        <dbReference type="EMBL" id="QWQ32281.1"/>
    </source>
</evidence>
<dbReference type="Proteomes" id="UP000679129">
    <property type="component" value="Chromosome"/>
</dbReference>
<evidence type="ECO:0000313" key="2">
    <source>
        <dbReference type="Proteomes" id="UP000679129"/>
    </source>
</evidence>
<protein>
    <submittedName>
        <fullName evidence="1">Uncharacterized protein</fullName>
    </submittedName>
</protein>
<name>A0A8F1MCB7_9BACT</name>
<keyword evidence="2" id="KW-1185">Reference proteome</keyword>
<organism evidence="1 2">
    <name type="scientific">Candidatus Minimicrobia naudis</name>
    <dbReference type="NCBI Taxonomy" id="2841263"/>
    <lineage>
        <taxon>Bacteria</taxon>
        <taxon>Candidatus Saccharimonadota</taxon>
        <taxon>Candidatus Saccharimonadota incertae sedis</taxon>
        <taxon>Candidatus Minimicrobia</taxon>
    </lineage>
</organism>
<dbReference type="EMBL" id="CP076460">
    <property type="protein sequence ID" value="QWQ32281.1"/>
    <property type="molecule type" value="Genomic_DNA"/>
</dbReference>
<gene>
    <name evidence="1" type="ORF">KOY48_05590</name>
</gene>
<accession>A0A8F1MCB7</accession>
<dbReference type="KEGG" id="mnd:KOY48_05590"/>
<sequence length="78" mass="9119">MIRKVNNLVKKSVVIIKDDGAVRFVKRAAKYAYYKKFPDKKQQVYKDILFINGCTLPHPERYRVAHQIEQLHVSGVNC</sequence>
<proteinExistence type="predicted"/>
<dbReference type="AlphaFoldDB" id="A0A8F1MCB7"/>